<reference evidence="18 19" key="1">
    <citation type="submission" date="2020-04" db="EMBL/GenBank/DDBJ databases">
        <authorList>
            <person name="Alioto T."/>
            <person name="Alioto T."/>
            <person name="Gomez Garrido J."/>
        </authorList>
    </citation>
    <scope>NUCLEOTIDE SEQUENCE [LARGE SCALE GENOMIC DNA]</scope>
</reference>
<dbReference type="InterPro" id="IPR008367">
    <property type="entry name" value="Regucalcin"/>
</dbReference>
<dbReference type="GO" id="GO:0030234">
    <property type="term" value="F:enzyme regulator activity"/>
    <property type="evidence" value="ECO:0007669"/>
    <property type="project" value="InterPro"/>
</dbReference>
<dbReference type="AlphaFoldDB" id="A0A8S1CJ62"/>
<keyword evidence="11" id="KW-0378">Hydrolase</keyword>
<dbReference type="PANTHER" id="PTHR10907:SF47">
    <property type="entry name" value="REGUCALCIN"/>
    <property type="match status" value="1"/>
</dbReference>
<sequence>MRVAASVLLFVLFTGACARVARRGGRFIHGGRAVAVEAATEPVVHAEGPHWLAPYLYYVDISSSALLRLDTSSGNVSRWTVPPGNEPVTLAVPLNGTEGGILISRGRELLEFNTKTGEVGTSFGFADVGRPGNRFNDGKADPAGRLWAGTMGPEEPGTGVVPDQGSLYLLEIGGLTSKVSGIDVSNGLAWNSAQDLMYYVDTGTGRVDVFDFNLTTAEIENRRTVIDFGAQNVSCTPDGMAIDADDFLWVACWSGWQVVRVDPVRGQVVGQVSLPVQYVTSVAWGGDNYTDLYVTSSKRDLSPEEQQQQPLAGSVFKVTGLGVTGLPGQSVTRPTRE</sequence>
<feature type="signal peptide" evidence="16">
    <location>
        <begin position="1"/>
        <end position="18"/>
    </location>
</feature>
<dbReference type="Proteomes" id="UP000494165">
    <property type="component" value="Unassembled WGS sequence"/>
</dbReference>
<accession>A0A8S1CJ62</accession>
<evidence type="ECO:0000259" key="17">
    <source>
        <dbReference type="Pfam" id="PF08450"/>
    </source>
</evidence>
<dbReference type="GO" id="GO:0005737">
    <property type="term" value="C:cytoplasm"/>
    <property type="evidence" value="ECO:0007669"/>
    <property type="project" value="UniProtKB-SubCell"/>
</dbReference>
<feature type="chain" id="PRO_5035873770" description="Regucalcin" evidence="16">
    <location>
        <begin position="19"/>
        <end position="337"/>
    </location>
</feature>
<evidence type="ECO:0000256" key="4">
    <source>
        <dbReference type="ARBA" id="ARBA00001946"/>
    </source>
</evidence>
<dbReference type="EC" id="3.1.1.17" evidence="7"/>
<dbReference type="PROSITE" id="PS51257">
    <property type="entry name" value="PROKAR_LIPOPROTEIN"/>
    <property type="match status" value="1"/>
</dbReference>
<keyword evidence="12" id="KW-0106">Calcium</keyword>
<feature type="binding site" evidence="15">
    <location>
        <position position="47"/>
    </location>
    <ligand>
        <name>a divalent metal cation</name>
        <dbReference type="ChEBI" id="CHEBI:60240"/>
    </ligand>
</feature>
<evidence type="ECO:0000256" key="13">
    <source>
        <dbReference type="ARBA" id="ARBA00032464"/>
    </source>
</evidence>
<evidence type="ECO:0000313" key="18">
    <source>
        <dbReference type="EMBL" id="CAB3368240.1"/>
    </source>
</evidence>
<feature type="binding site" evidence="15">
    <location>
        <position position="134"/>
    </location>
    <ligand>
        <name>substrate</name>
    </ligand>
</feature>
<comment type="caution">
    <text evidence="18">The sequence shown here is derived from an EMBL/GenBank/DDBJ whole genome shotgun (WGS) entry which is preliminary data.</text>
</comment>
<dbReference type="PRINTS" id="PR01790">
    <property type="entry name" value="SMP30FAMILY"/>
</dbReference>
<evidence type="ECO:0000256" key="2">
    <source>
        <dbReference type="ARBA" id="ARBA00001913"/>
    </source>
</evidence>
<dbReference type="InterPro" id="IPR005511">
    <property type="entry name" value="SMP-30"/>
</dbReference>
<comment type="cofactor">
    <cofactor evidence="3">
        <name>Mn(2+)</name>
        <dbReference type="ChEBI" id="CHEBI:29035"/>
    </cofactor>
</comment>
<evidence type="ECO:0000256" key="7">
    <source>
        <dbReference type="ARBA" id="ARBA00013227"/>
    </source>
</evidence>
<feature type="domain" description="SMP-30/Gluconolactonase/LRE-like region" evidence="17">
    <location>
        <begin position="46"/>
        <end position="297"/>
    </location>
</feature>
<evidence type="ECO:0000256" key="1">
    <source>
        <dbReference type="ARBA" id="ARBA00001589"/>
    </source>
</evidence>
<evidence type="ECO:0000256" key="5">
    <source>
        <dbReference type="ARBA" id="ARBA00004496"/>
    </source>
</evidence>
<dbReference type="GO" id="GO:0004341">
    <property type="term" value="F:gluconolactonase activity"/>
    <property type="evidence" value="ECO:0007669"/>
    <property type="project" value="UniProtKB-EC"/>
</dbReference>
<keyword evidence="16" id="KW-0732">Signal</keyword>
<dbReference type="EMBL" id="CADEPI010000036">
    <property type="protein sequence ID" value="CAB3368240.1"/>
    <property type="molecule type" value="Genomic_DNA"/>
</dbReference>
<comment type="subcellular location">
    <subcellularLocation>
        <location evidence="5">Cytoplasm</location>
    </subcellularLocation>
</comment>
<comment type="cofactor">
    <cofactor evidence="4">
        <name>Mg(2+)</name>
        <dbReference type="ChEBI" id="CHEBI:18420"/>
    </cofactor>
</comment>
<comment type="cofactor">
    <cofactor evidence="2">
        <name>Ca(2+)</name>
        <dbReference type="ChEBI" id="CHEBI:29108"/>
    </cofactor>
</comment>
<evidence type="ECO:0000256" key="9">
    <source>
        <dbReference type="ARBA" id="ARBA00022490"/>
    </source>
</evidence>
<evidence type="ECO:0000256" key="12">
    <source>
        <dbReference type="ARBA" id="ARBA00022837"/>
    </source>
</evidence>
<feature type="active site" description="Proton donor/acceptor" evidence="14">
    <location>
        <position position="238"/>
    </location>
</feature>
<dbReference type="InterPro" id="IPR013658">
    <property type="entry name" value="SGL"/>
</dbReference>
<dbReference type="OrthoDB" id="423498at2759"/>
<dbReference type="PANTHER" id="PTHR10907">
    <property type="entry name" value="REGUCALCIN"/>
    <property type="match status" value="1"/>
</dbReference>
<keyword evidence="15" id="KW-0862">Zinc</keyword>
<keyword evidence="9" id="KW-0963">Cytoplasm</keyword>
<evidence type="ECO:0000256" key="16">
    <source>
        <dbReference type="SAM" id="SignalP"/>
    </source>
</evidence>
<comment type="cofactor">
    <cofactor evidence="15">
        <name>Zn(2+)</name>
        <dbReference type="ChEBI" id="CHEBI:29105"/>
    </cofactor>
    <text evidence="15">Binds 1 divalent metal cation per subunit.</text>
</comment>
<feature type="binding site" evidence="15">
    <location>
        <position position="154"/>
    </location>
    <ligand>
        <name>a divalent metal cation</name>
        <dbReference type="ChEBI" id="CHEBI:60240"/>
    </ligand>
</feature>
<comment type="similarity">
    <text evidence="6">Belongs to the SMP-30/CGR1 family.</text>
</comment>
<dbReference type="PRINTS" id="PR01791">
    <property type="entry name" value="REGUCALCIN"/>
</dbReference>
<dbReference type="Gene3D" id="2.120.10.30">
    <property type="entry name" value="TolB, C-terminal domain"/>
    <property type="match status" value="1"/>
</dbReference>
<evidence type="ECO:0000313" key="19">
    <source>
        <dbReference type="Proteomes" id="UP000494165"/>
    </source>
</evidence>
<gene>
    <name evidence="18" type="ORF">CLODIP_2_CD08107</name>
</gene>
<protein>
    <recommendedName>
        <fullName evidence="8">Regucalcin</fullName>
        <ecNumber evidence="7">3.1.1.17</ecNumber>
    </recommendedName>
    <alternativeName>
        <fullName evidence="13">Gluconolactonase</fullName>
    </alternativeName>
</protein>
<proteinExistence type="inferred from homology"/>
<feature type="binding site" evidence="15">
    <location>
        <position position="186"/>
    </location>
    <ligand>
        <name>a divalent metal cation</name>
        <dbReference type="ChEBI" id="CHEBI:60240"/>
    </ligand>
</feature>
<evidence type="ECO:0000256" key="10">
    <source>
        <dbReference type="ARBA" id="ARBA00022723"/>
    </source>
</evidence>
<comment type="catalytic activity">
    <reaction evidence="1">
        <text>D-glucono-1,5-lactone + H2O = D-gluconate + H(+)</text>
        <dbReference type="Rhea" id="RHEA:10440"/>
        <dbReference type="ChEBI" id="CHEBI:15377"/>
        <dbReference type="ChEBI" id="CHEBI:15378"/>
        <dbReference type="ChEBI" id="CHEBI:16217"/>
        <dbReference type="ChEBI" id="CHEBI:18391"/>
        <dbReference type="EC" id="3.1.1.17"/>
    </reaction>
</comment>
<keyword evidence="19" id="KW-1185">Reference proteome</keyword>
<evidence type="ECO:0000256" key="3">
    <source>
        <dbReference type="ARBA" id="ARBA00001936"/>
    </source>
</evidence>
<dbReference type="InterPro" id="IPR011042">
    <property type="entry name" value="6-blade_b-propeller_TolB-like"/>
</dbReference>
<evidence type="ECO:0000256" key="14">
    <source>
        <dbReference type="PIRSR" id="PIRSR605511-1"/>
    </source>
</evidence>
<dbReference type="GO" id="GO:0005509">
    <property type="term" value="F:calcium ion binding"/>
    <property type="evidence" value="ECO:0007669"/>
    <property type="project" value="InterPro"/>
</dbReference>
<dbReference type="SUPFAM" id="SSF63829">
    <property type="entry name" value="Calcium-dependent phosphotriesterase"/>
    <property type="match status" value="1"/>
</dbReference>
<evidence type="ECO:0000256" key="6">
    <source>
        <dbReference type="ARBA" id="ARBA00008853"/>
    </source>
</evidence>
<evidence type="ECO:0000256" key="8">
    <source>
        <dbReference type="ARBA" id="ARBA00016808"/>
    </source>
</evidence>
<dbReference type="Pfam" id="PF08450">
    <property type="entry name" value="SGL"/>
    <property type="match status" value="1"/>
</dbReference>
<name>A0A8S1CJ62_9INSE</name>
<dbReference type="GO" id="GO:0019853">
    <property type="term" value="P:L-ascorbic acid biosynthetic process"/>
    <property type="evidence" value="ECO:0007669"/>
    <property type="project" value="TreeGrafter"/>
</dbReference>
<evidence type="ECO:0000256" key="15">
    <source>
        <dbReference type="PIRSR" id="PIRSR605511-2"/>
    </source>
</evidence>
<organism evidence="18 19">
    <name type="scientific">Cloeon dipterum</name>
    <dbReference type="NCBI Taxonomy" id="197152"/>
    <lineage>
        <taxon>Eukaryota</taxon>
        <taxon>Metazoa</taxon>
        <taxon>Ecdysozoa</taxon>
        <taxon>Arthropoda</taxon>
        <taxon>Hexapoda</taxon>
        <taxon>Insecta</taxon>
        <taxon>Pterygota</taxon>
        <taxon>Palaeoptera</taxon>
        <taxon>Ephemeroptera</taxon>
        <taxon>Pisciforma</taxon>
        <taxon>Baetidae</taxon>
        <taxon>Cloeon</taxon>
    </lineage>
</organism>
<evidence type="ECO:0000256" key="11">
    <source>
        <dbReference type="ARBA" id="ARBA00022801"/>
    </source>
</evidence>
<feature type="binding site" evidence="15">
    <location>
        <position position="238"/>
    </location>
    <ligand>
        <name>a divalent metal cation</name>
        <dbReference type="ChEBI" id="CHEBI:60240"/>
    </ligand>
</feature>
<feature type="binding site" evidence="15">
    <location>
        <position position="136"/>
    </location>
    <ligand>
        <name>substrate</name>
    </ligand>
</feature>
<keyword evidence="10 15" id="KW-0479">Metal-binding</keyword>